<gene>
    <name evidence="1" type="ORF">HAX54_015198</name>
</gene>
<evidence type="ECO:0008006" key="3">
    <source>
        <dbReference type="Google" id="ProtNLM"/>
    </source>
</evidence>
<proteinExistence type="predicted"/>
<name>A0ABS8Y3V3_DATST</name>
<evidence type="ECO:0000313" key="2">
    <source>
        <dbReference type="Proteomes" id="UP000823775"/>
    </source>
</evidence>
<feature type="non-terminal residue" evidence="1">
    <location>
        <position position="146"/>
    </location>
</feature>
<dbReference type="PANTHER" id="PTHR47723">
    <property type="entry name" value="OS05G0353850 PROTEIN"/>
    <property type="match status" value="1"/>
</dbReference>
<evidence type="ECO:0000313" key="1">
    <source>
        <dbReference type="EMBL" id="MCE5166157.1"/>
    </source>
</evidence>
<reference evidence="1 2" key="1">
    <citation type="journal article" date="2021" name="BMC Genomics">
        <title>Datura genome reveals duplications of psychoactive alkaloid biosynthetic genes and high mutation rate following tissue culture.</title>
        <authorList>
            <person name="Rajewski A."/>
            <person name="Carter-House D."/>
            <person name="Stajich J."/>
            <person name="Litt A."/>
        </authorList>
    </citation>
    <scope>NUCLEOTIDE SEQUENCE [LARGE SCALE GENOMIC DNA]</scope>
    <source>
        <strain evidence="1">AR-01</strain>
    </source>
</reference>
<protein>
    <recommendedName>
        <fullName evidence="3">RNase H type-1 domain-containing protein</fullName>
    </recommendedName>
</protein>
<sequence length="146" mass="16512">MEVTINSIREAWNIKSYGISRLLWDRPQNGRIKVNIDGSFLSHNIKTGLGGIARNEAGDFLFAFAKTAQCKNHNKALVAQYASKWIKENGEANGVIDFLVCFATATNINEDFHTLDQMPSEAKGAYFVDRMQLTSIRIRYDKANFF</sequence>
<dbReference type="Proteomes" id="UP000823775">
    <property type="component" value="Unassembled WGS sequence"/>
</dbReference>
<dbReference type="PANTHER" id="PTHR47723:SF19">
    <property type="entry name" value="POLYNUCLEOTIDYL TRANSFERASE, RIBONUCLEASE H-LIKE SUPERFAMILY PROTEIN"/>
    <property type="match status" value="1"/>
</dbReference>
<dbReference type="InterPro" id="IPR053151">
    <property type="entry name" value="RNase_H-like"/>
</dbReference>
<keyword evidence="2" id="KW-1185">Reference proteome</keyword>
<comment type="caution">
    <text evidence="1">The sequence shown here is derived from an EMBL/GenBank/DDBJ whole genome shotgun (WGS) entry which is preliminary data.</text>
</comment>
<accession>A0ABS8Y3V3</accession>
<dbReference type="EMBL" id="JACEIK010019628">
    <property type="protein sequence ID" value="MCE5166157.1"/>
    <property type="molecule type" value="Genomic_DNA"/>
</dbReference>
<organism evidence="1 2">
    <name type="scientific">Datura stramonium</name>
    <name type="common">Jimsonweed</name>
    <name type="synonym">Common thornapple</name>
    <dbReference type="NCBI Taxonomy" id="4076"/>
    <lineage>
        <taxon>Eukaryota</taxon>
        <taxon>Viridiplantae</taxon>
        <taxon>Streptophyta</taxon>
        <taxon>Embryophyta</taxon>
        <taxon>Tracheophyta</taxon>
        <taxon>Spermatophyta</taxon>
        <taxon>Magnoliopsida</taxon>
        <taxon>eudicotyledons</taxon>
        <taxon>Gunneridae</taxon>
        <taxon>Pentapetalae</taxon>
        <taxon>asterids</taxon>
        <taxon>lamiids</taxon>
        <taxon>Solanales</taxon>
        <taxon>Solanaceae</taxon>
        <taxon>Solanoideae</taxon>
        <taxon>Datureae</taxon>
        <taxon>Datura</taxon>
    </lineage>
</organism>